<feature type="transmembrane region" description="Helical" evidence="6">
    <location>
        <begin position="560"/>
        <end position="582"/>
    </location>
</feature>
<dbReference type="Pfam" id="PF00003">
    <property type="entry name" value="7tm_3"/>
    <property type="match status" value="1"/>
</dbReference>
<evidence type="ECO:0000256" key="1">
    <source>
        <dbReference type="ARBA" id="ARBA00004141"/>
    </source>
</evidence>
<feature type="transmembrane region" description="Helical" evidence="6">
    <location>
        <begin position="416"/>
        <end position="442"/>
    </location>
</feature>
<evidence type="ECO:0000259" key="8">
    <source>
        <dbReference type="PROSITE" id="PS50259"/>
    </source>
</evidence>
<evidence type="ECO:0000256" key="7">
    <source>
        <dbReference type="SAM" id="SignalP"/>
    </source>
</evidence>
<gene>
    <name evidence="9" type="primary">LOC114336764</name>
</gene>
<evidence type="ECO:0000256" key="3">
    <source>
        <dbReference type="ARBA" id="ARBA00022989"/>
    </source>
</evidence>
<dbReference type="PROSITE" id="PS50259">
    <property type="entry name" value="G_PROTEIN_RECEP_F3_4"/>
    <property type="match status" value="1"/>
</dbReference>
<dbReference type="PANTHER" id="PTHR24060">
    <property type="entry name" value="METABOTROPIC GLUTAMATE RECEPTOR"/>
    <property type="match status" value="1"/>
</dbReference>
<feature type="transmembrane region" description="Helical" evidence="6">
    <location>
        <begin position="627"/>
        <end position="646"/>
    </location>
</feature>
<evidence type="ECO:0000256" key="2">
    <source>
        <dbReference type="ARBA" id="ARBA00022692"/>
    </source>
</evidence>
<evidence type="ECO:0000313" key="9">
    <source>
        <dbReference type="RefSeq" id="XP_028142941.1"/>
    </source>
</evidence>
<sequence>MHLGYYIFVLFLFSETQSTAVLEVEGDPAIAVLVEDCRNESEVIPFRKQALVSTAVWTTERVNFLEYLAPMKLGLKVFEICTEAEYFKSVFDLYNQNETFILGIVTEKKLNDRLVKFGDLLDLRTIPVPHQYGFLIKAAIKLLSALGWVENVTILAPEETIISEFYKHSKSSFICIKEYIVYEHTCPVTFNNSATYIFFGNIKQIEEFIKFQEYSESDEVDAIFVPLDGSVPTGLPESSFVIIPPHHPASTKYKTRENILPSPMFLSTAKSILTFSKNIEKYVEKNCNDTSYKVNCLRSKFNRKYRPVLMSPNGILDILKIEPLTSNFVYDIYRVENDTSNISVLALRNNFLQPYTKIFSYNIFYDNITLVDQSFEDRSPNVSINEASSNCLNYFKEKRFTFFIDNISNLSFRSEAWVYAFLSLSLLGVIICMSIIIFLLICICRRDILEGNPILTISLLVAVMILFCSVLPFSLQDNSTTKNPLCLAKSLSITLGYAMVFSLLLSRCILLATACKEIGFLSHIAGPVQSFLCLFIFGVQAALSLQIIGKCQEVFSRQSFIYLLSYNIMLLLLLLCLCPLIFKCERNYREGKYFCIAITSITIVWLIWLPIYMLYDEGWTEPMLCLGLVGTAGVFLGAIFIPRTYLMTIAAARNKITSTLPSLNTANSIVDIYRSNTQPIYDCVNVAAINAVNVARAGVTLSGQQVMQQPDLYTCPALPDDEDLDFRCDSPTSNDKITRF</sequence>
<feature type="chain" id="PRO_5027731051" evidence="7">
    <location>
        <begin position="19"/>
        <end position="740"/>
    </location>
</feature>
<evidence type="ECO:0000256" key="4">
    <source>
        <dbReference type="ARBA" id="ARBA00023136"/>
    </source>
</evidence>
<dbReference type="InParanoid" id="A0A6P7G224"/>
<dbReference type="GO" id="GO:0007601">
    <property type="term" value="P:visual perception"/>
    <property type="evidence" value="ECO:0007669"/>
    <property type="project" value="InterPro"/>
</dbReference>
<comment type="subcellular location">
    <subcellularLocation>
        <location evidence="1">Membrane</location>
        <topology evidence="1">Multi-pass membrane protein</topology>
    </subcellularLocation>
</comment>
<proteinExistence type="predicted"/>
<feature type="transmembrane region" description="Helical" evidence="6">
    <location>
        <begin position="454"/>
        <end position="475"/>
    </location>
</feature>
<feature type="transmembrane region" description="Helical" evidence="6">
    <location>
        <begin position="495"/>
        <end position="515"/>
    </location>
</feature>
<evidence type="ECO:0000256" key="5">
    <source>
        <dbReference type="ARBA" id="ARBA00023180"/>
    </source>
</evidence>
<feature type="transmembrane region" description="Helical" evidence="6">
    <location>
        <begin position="594"/>
        <end position="615"/>
    </location>
</feature>
<feature type="domain" description="G-protein coupled receptors family 3 profile" evidence="8">
    <location>
        <begin position="560"/>
        <end position="654"/>
    </location>
</feature>
<name>A0A6P7G224_DIAVI</name>
<dbReference type="FunCoup" id="A0A6P7G224">
    <property type="interactions" value="60"/>
</dbReference>
<dbReference type="InterPro" id="IPR017978">
    <property type="entry name" value="GPCR_3_C"/>
</dbReference>
<keyword evidence="4 6" id="KW-0472">Membrane</keyword>
<dbReference type="InterPro" id="IPR050726">
    <property type="entry name" value="mGluR"/>
</dbReference>
<feature type="signal peptide" evidence="7">
    <location>
        <begin position="1"/>
        <end position="18"/>
    </location>
</feature>
<evidence type="ECO:0000256" key="6">
    <source>
        <dbReference type="SAM" id="Phobius"/>
    </source>
</evidence>
<dbReference type="GO" id="GO:0005118">
    <property type="term" value="F:sevenless binding"/>
    <property type="evidence" value="ECO:0007669"/>
    <property type="project" value="InterPro"/>
</dbReference>
<dbReference type="RefSeq" id="XP_028142941.1">
    <property type="nucleotide sequence ID" value="XM_028287140.1"/>
</dbReference>
<dbReference type="PRINTS" id="PR01223">
    <property type="entry name" value="BRIDEOF7LESS"/>
</dbReference>
<keyword evidence="5" id="KW-0325">Glycoprotein</keyword>
<keyword evidence="3 6" id="KW-1133">Transmembrane helix</keyword>
<dbReference type="GO" id="GO:0004930">
    <property type="term" value="F:G protein-coupled receptor activity"/>
    <property type="evidence" value="ECO:0007669"/>
    <property type="project" value="InterPro"/>
</dbReference>
<protein>
    <submittedName>
        <fullName evidence="9">Protein bride of sevenless</fullName>
    </submittedName>
</protein>
<reference evidence="9" key="1">
    <citation type="submission" date="2025-08" db="UniProtKB">
        <authorList>
            <consortium name="RefSeq"/>
        </authorList>
    </citation>
    <scope>IDENTIFICATION</scope>
    <source>
        <tissue evidence="9">Whole insect</tissue>
    </source>
</reference>
<keyword evidence="7" id="KW-0732">Signal</keyword>
<dbReference type="AlphaFoldDB" id="A0A6P7G224"/>
<feature type="transmembrane region" description="Helical" evidence="6">
    <location>
        <begin position="527"/>
        <end position="548"/>
    </location>
</feature>
<accession>A0A6P7G224</accession>
<organism evidence="9">
    <name type="scientific">Diabrotica virgifera virgifera</name>
    <name type="common">western corn rootworm</name>
    <dbReference type="NCBI Taxonomy" id="50390"/>
    <lineage>
        <taxon>Eukaryota</taxon>
        <taxon>Metazoa</taxon>
        <taxon>Ecdysozoa</taxon>
        <taxon>Arthropoda</taxon>
        <taxon>Hexapoda</taxon>
        <taxon>Insecta</taxon>
        <taxon>Pterygota</taxon>
        <taxon>Neoptera</taxon>
        <taxon>Endopterygota</taxon>
        <taxon>Coleoptera</taxon>
        <taxon>Polyphaga</taxon>
        <taxon>Cucujiformia</taxon>
        <taxon>Chrysomeloidea</taxon>
        <taxon>Chrysomelidae</taxon>
        <taxon>Galerucinae</taxon>
        <taxon>Diabroticina</taxon>
        <taxon>Diabroticites</taxon>
        <taxon>Diabrotica</taxon>
    </lineage>
</organism>
<dbReference type="GO" id="GO:0016020">
    <property type="term" value="C:membrane"/>
    <property type="evidence" value="ECO:0007669"/>
    <property type="project" value="UniProtKB-SubCell"/>
</dbReference>
<dbReference type="InterPro" id="IPR002956">
    <property type="entry name" value="Bride_of_7less"/>
</dbReference>
<keyword evidence="2 6" id="KW-0812">Transmembrane</keyword>